<dbReference type="PANTHER" id="PTHR33223">
    <property type="entry name" value="CCHC-TYPE DOMAIN-CONTAINING PROTEIN"/>
    <property type="match status" value="1"/>
</dbReference>
<evidence type="ECO:0000259" key="1">
    <source>
        <dbReference type="Pfam" id="PF03732"/>
    </source>
</evidence>
<accession>A0AA38S948</accession>
<dbReference type="AlphaFoldDB" id="A0AA38S948"/>
<feature type="domain" description="Retrotransposon gag" evidence="1">
    <location>
        <begin position="204"/>
        <end position="296"/>
    </location>
</feature>
<dbReference type="EMBL" id="JARYMX010000008">
    <property type="protein sequence ID" value="KAJ9538784.1"/>
    <property type="molecule type" value="Genomic_DNA"/>
</dbReference>
<sequence>MRSVTGGKTALSVMKQEVRSEVKCPEVAEDLKIPVDLPALQMESDFRKKSFIYTTAKESCSLTYSGTGRSYDQLLNNSYKCCRLKVAQIFDRVANIGRDPRLRLLLGISHKFWRPWNEKGEKAWKLDKLNSVSISRPRLIKFAAAKSAIKKTDDKMVEINKGLIKMICTISFDGEPSGNPYQHLEAFEDICDLFNTKEDEVKLRIFFFTLTNKAKDWFKRLTPGSITAWDDLKSAFLSRYFPISKVNKIKAEIRNFKQGKHNLVKAWERYKDLFLTLPNNGIDDDEMMNIFYAGLTNDSRLSEGLVEPFAEPERELKKKNKKKSKAGKARPRALNFDMEDEAPMWNTRRTAPTVPTRPITKPNLETEIKGQFLNMIKELTFDGRGDSNPITRIESFEEICDLFKTEANQDAIRLRLFPLTLAGDAKAWLRSLEPSSIATWDDLRSKFLSRFFPPSRIEKLRADIRAFRQDEDETISEAWERFKHLLNSCPSHGLNKSDQVQTFYSGLNYSSRGTLDSSAGGVFMYKTPTQGYNLLEDMLIHNIDWKSDKRLHIPKLVGESLH</sequence>
<dbReference type="PANTHER" id="PTHR33223:SF11">
    <property type="entry name" value="ELEMENT PROTEIN, PUTATIVE-RELATED"/>
    <property type="match status" value="1"/>
</dbReference>
<reference evidence="2" key="1">
    <citation type="submission" date="2023-03" db="EMBL/GenBank/DDBJ databases">
        <title>Chromosome-scale reference genome and RAD-based genetic map of yellow starthistle (Centaurea solstitialis) reveal putative structural variation and QTLs associated with invader traits.</title>
        <authorList>
            <person name="Reatini B."/>
            <person name="Cang F.A."/>
            <person name="Jiang Q."/>
            <person name="Mckibben M.T.W."/>
            <person name="Barker M.S."/>
            <person name="Rieseberg L.H."/>
            <person name="Dlugosch K.M."/>
        </authorList>
    </citation>
    <scope>NUCLEOTIDE SEQUENCE</scope>
    <source>
        <strain evidence="2">CAN-66</strain>
        <tissue evidence="2">Leaf</tissue>
    </source>
</reference>
<feature type="domain" description="Retrotransposon gag" evidence="1">
    <location>
        <begin position="415"/>
        <end position="508"/>
    </location>
</feature>
<evidence type="ECO:0000313" key="2">
    <source>
        <dbReference type="EMBL" id="KAJ9538784.1"/>
    </source>
</evidence>
<name>A0AA38S948_9ASTR</name>
<dbReference type="Proteomes" id="UP001172457">
    <property type="component" value="Chromosome 8"/>
</dbReference>
<evidence type="ECO:0000313" key="3">
    <source>
        <dbReference type="Proteomes" id="UP001172457"/>
    </source>
</evidence>
<dbReference type="InterPro" id="IPR005162">
    <property type="entry name" value="Retrotrans_gag_dom"/>
</dbReference>
<proteinExistence type="predicted"/>
<organism evidence="2 3">
    <name type="scientific">Centaurea solstitialis</name>
    <name type="common">yellow star-thistle</name>
    <dbReference type="NCBI Taxonomy" id="347529"/>
    <lineage>
        <taxon>Eukaryota</taxon>
        <taxon>Viridiplantae</taxon>
        <taxon>Streptophyta</taxon>
        <taxon>Embryophyta</taxon>
        <taxon>Tracheophyta</taxon>
        <taxon>Spermatophyta</taxon>
        <taxon>Magnoliopsida</taxon>
        <taxon>eudicotyledons</taxon>
        <taxon>Gunneridae</taxon>
        <taxon>Pentapetalae</taxon>
        <taxon>asterids</taxon>
        <taxon>campanulids</taxon>
        <taxon>Asterales</taxon>
        <taxon>Asteraceae</taxon>
        <taxon>Carduoideae</taxon>
        <taxon>Cardueae</taxon>
        <taxon>Centaureinae</taxon>
        <taxon>Centaurea</taxon>
    </lineage>
</organism>
<gene>
    <name evidence="2" type="ORF">OSB04_031517</name>
</gene>
<comment type="caution">
    <text evidence="2">The sequence shown here is derived from an EMBL/GenBank/DDBJ whole genome shotgun (WGS) entry which is preliminary data.</text>
</comment>
<protein>
    <recommendedName>
        <fullName evidence="1">Retrotransposon gag domain-containing protein</fullName>
    </recommendedName>
</protein>
<dbReference type="Pfam" id="PF03732">
    <property type="entry name" value="Retrotrans_gag"/>
    <property type="match status" value="2"/>
</dbReference>
<keyword evidence="3" id="KW-1185">Reference proteome</keyword>